<comment type="catalytic activity">
    <reaction evidence="18">
        <text>(3R)-hydroxytetradecanoyl-[ACP] = (2E)-tetradecenoyl-[ACP] + H2O</text>
        <dbReference type="Rhea" id="RHEA:41892"/>
        <dbReference type="Rhea" id="RHEA-COMP:9646"/>
        <dbReference type="Rhea" id="RHEA-COMP:9647"/>
        <dbReference type="ChEBI" id="CHEBI:15377"/>
        <dbReference type="ChEBI" id="CHEBI:78474"/>
        <dbReference type="ChEBI" id="CHEBI:78475"/>
    </reaction>
    <physiologicalReaction direction="left-to-right" evidence="18">
        <dbReference type="Rhea" id="RHEA:41893"/>
    </physiologicalReaction>
</comment>
<dbReference type="SUPFAM" id="SSF51735">
    <property type="entry name" value="NAD(P)-binding Rossmann-fold domains"/>
    <property type="match status" value="5"/>
</dbReference>
<dbReference type="Pfam" id="PF14765">
    <property type="entry name" value="PS-DH"/>
    <property type="match status" value="1"/>
</dbReference>
<comment type="catalytic activity">
    <reaction evidence="17">
        <text>a (3R)-hydroxyacyl-[ACP] = a (2E)-enoyl-[ACP] + H2O</text>
        <dbReference type="Rhea" id="RHEA:13097"/>
        <dbReference type="Rhea" id="RHEA-COMP:9925"/>
        <dbReference type="Rhea" id="RHEA-COMP:9945"/>
        <dbReference type="ChEBI" id="CHEBI:15377"/>
        <dbReference type="ChEBI" id="CHEBI:78784"/>
        <dbReference type="ChEBI" id="CHEBI:78827"/>
        <dbReference type="EC" id="4.2.1.59"/>
    </reaction>
    <physiologicalReaction direction="left-to-right" evidence="17">
        <dbReference type="Rhea" id="RHEA:13098"/>
    </physiologicalReaction>
</comment>
<dbReference type="SUPFAM" id="SSF47336">
    <property type="entry name" value="ACP-like"/>
    <property type="match status" value="2"/>
</dbReference>
<dbReference type="InterPro" id="IPR013968">
    <property type="entry name" value="PKS_KR"/>
</dbReference>
<evidence type="ECO:0000256" key="21">
    <source>
        <dbReference type="ARBA" id="ARBA00023402"/>
    </source>
</evidence>
<dbReference type="Pfam" id="PF21089">
    <property type="entry name" value="PKS_DH_N"/>
    <property type="match status" value="1"/>
</dbReference>
<feature type="domain" description="Ketosynthase family 3 (KS3)" evidence="56">
    <location>
        <begin position="34"/>
        <end position="449"/>
    </location>
</feature>
<dbReference type="InterPro" id="IPR055123">
    <property type="entry name" value="SpnB-like_Rossmann"/>
</dbReference>
<dbReference type="Pfam" id="PF22953">
    <property type="entry name" value="SpnB_Rossmann"/>
    <property type="match status" value="1"/>
</dbReference>
<evidence type="ECO:0000256" key="42">
    <source>
        <dbReference type="ARBA" id="ARBA00048704"/>
    </source>
</evidence>
<evidence type="ECO:0000256" key="20">
    <source>
        <dbReference type="ARBA" id="ARBA00023401"/>
    </source>
</evidence>
<dbReference type="InterPro" id="IPR049551">
    <property type="entry name" value="PKS_DH_C"/>
</dbReference>
<sequence length="3718" mass="389229">MTVSPDRLVDALRSSVKEAERLREHNRALTEAATEPIAVVAMACRLPGGADSPEKLWQLVDSGADVLTPLPRDRDWDLEALSPFVTDAYFVDDVGGFDANLFGVSPREAAAMDPQQRLLLEAAWEVFERAGFAPDALRDSGTGVFVGAGPGDYLIRLLDNPDAAEGYVATGTAPSVTSGRIAYTFGLRGPAVTVDTACSSGLVALHLATQALRKGDCSKALVGGVSVMSAPYGFVEIAKQGGLAADGRCKAFADAADGTNFGEGVAAVLVERLSDAQRLGHPVLAVVRGSAINQDGASNGLSAPNGAAQEEVIRQALADAGVRADEVDAVEAHGTGTALGDPIEADALLATYGRNREHPLWLGSVKSNVGHTQSAAGLVGLIKMVQALRAGRLPKTLHADRPSRHVDWSTGPVRLLREARPWPAADRPRRAGISSFGISGTNAHVIVESVPAPEERPRAELSGPVPLILSGRTDGALRAQAARLRAHLLEREEPLADVAFTLATTRARFPHRAVLPVLDHAEALEALHAVALGERALGTGRPPRRERVAFVFPGHGSQWTAMGARLWDESPVFAEAMRECEKALSAYVDWPLREALSDERALARAEVVQPALWAVMVSLAALWRSFGVEPAAVIGHSQGEIAAACVSGGLSLEDGARVVALRSRLIHERLSGRGAMMTVMASPDRVRELLADEGTEAVSIAAVNGPQNVTVSGDPAVLDAVERRLSAAGIMRWRLAGVDFAAHSPHVDGIEAELLEALAPIRPRPGKVPFYSTVTTSRLDTEGLDAGYWCRNLRRTVDFADTVDVLVRDGHGLMVEVSPHPVLAHITAAGPVLDTLRRDDGGLRRMLASLAAADLHGLPVDWTAALPEARAVDLPTYPFQRERYWVAPAERTAGGPAPAASPLDRLRYRTDWTPLRLSADPVLAGTWLVVTDRADAWSDSVLDALRRYGAEVVVRAPGELDLAALPEPAGVLALLAHDEDPEPDHPAVPRGFARTVRLVRQLGAAGVEAPLWCVTRDATRSPAQAMTWGFGRVAGFERPRAWGGLIDLPQPLDDTGQRRIAAVLLGDTHEDQVRIDRNGAFGRRIVRAPAPPESGGDWQVRSTALVTGGTGGLGSHVVRWLAAEGAEHVVVVNRRGTDAPGARELAADLDGSGTRLSIVPCDLSDRAALARVIDSIDPAAPLRTVVHTAAVLDDAAIDALTMEQFDRVFAVKARGAAHLHELTRDLDLDAFVLFSSLAGTVGAAGQGTYAPANAYLDALAERRRAEGLPATSIGWGVWAGDGMGDGPLGEAARRHGVPGMSPRDATAAMRTAVEHGDAAVVLADIEWDRYHTAVTALRPNPALSRIPEVRSLLTTRTAPAEATDPLAVVRAQTAAVLGYASGTQVEPYRPFNELGFDSVTAVEFRNRLNAVTGLSLVTTVVYDHPTPAALADHVRAELGGGGPDGTPAHPVAGPDLTTDPVVIVGMACRLPGGVTSPDELWDLLAEERTTVGPPPPERGWDLAALPPDCVTTASYLDDIAAFDAEFFGISPREAMAMDPQQRLVLETSWEALEHGGIAPGSLAGSRTGVFLGSTGQDYYALLTGAAADSAAGHAGTGSAGSVLSGRVAYALGLEGPAVTVDTACSSGLVALHLAAQSLRNGECATALVGGVTVMTTPTGLVEFSRQGGLAPDGLCKAFSDSADGTGFAEGAGMLVLQRLSDARAAGRRVWAVVRGSAINQDGLSNGLSAPNGRAQREVIRQALANARLSAGAVDVVEAHGTGTPLGDPIEAHALLAAYGQDRARPLLIGTLKSNIGHTQAAAGVAGVIKTALALHHGTVPATLHAGTASSQVDWTAGSVELVRDRTPWPDTGAPRRAGVSAFGISGTNAHVVLEADTPPAAEPRATGETALIPLAVSGRGPEALAEQARRLSALLDGGTDPVDIGWSLVTTRSSQSHRAVALGRDRAELAAGLTALASGTSAPSVVSGVAAGQDPRPVFVFPGQGSSWAGMGRALIESSPVFAASMAECARAMATEADWDLLEALGEEDMLRRADVVQPALFAVMVSLARLWESYGVTPAAVVGHSLGEYAAACVAGALTVEQAAVAVVRRGRVIADRLSGDHGVLSVPVAAEHIRFDGVEIAAFNGPSSTVVAGTNSALERVLEAVPAAKRVPMDYASHTSAVEAAEDALLAELAGVSPKGADIPFYSTVTGGRLDTTALDAPYWYRNLRDPVLFETAGRRLIEDGHTVFIEMSPRPLLAAALHQTAEALDQQVHTVASLRRDDGGMDRFLRSLADAHTRGVAVDWSPALPGGRAVALPTYAFQRKRFWPTARPPRRPGQTHPLLGPAEELAGSSDVVFTSTLSTRTHPWLADHVVRDSVLLPGTAFLEMAVRAADETGCHGVAELVLAAPLVLTGGDIRIQLTVHGPDASGDRPFSVHSRGEHDWARHATGRLSAVASPVPPATPVLPPDAEPLALDDFYGQLDGAGYRYGESFRGMRAAWRSGDELFAEVALADTVTTDGFQLHPALLDAACQAMTLAGGDEPGLPFLWSDAELHAHGARELFVRLAPAGPDAMSITAVDHEGTLVFRAGRLLTRPFARPGTGAVPADSLFTVDWAPLPEPGPAADREWALLDGPEADHGLGVPAFTDPSDVPPGASIVLTAVDASSLPRILAAVQAVIAADRPEPLVVLTRHAVAVRPSDEPVPDRAAVWGLLRTAQSEHPGRFVLLDSDRPVTTADLRDALATGEPQVALRGADRYAPRLTRRPAALEPPAAEAWNLTASPTGSLDGLALTPRAVEPLTDGQVRIAVRAVGVNFKDVLITLGMVPGDLTRLGVEAAGVVLDVGPGVRSLRPGDRVFGLADAAFGSVAVTDQRLLARIPDGWGFARAASVPAVFLTAYYALRDLLGIQPGQRILVHSGAGGVGMAAIQLARVWGAEVFATASEPKQDAVAGLGVARDHIASSRTLDFERAFTEVTGGKGVDAVLNSLAGEFVDASLRLLRPGGRFAEMGRTDIREAGPDGVEYLPFDLSDAGEERIGEMLAELLTLFGAGKLSTLPVTTWDIRRAPSAFRYLSQARHMGKVVLTVGRVLDPDGTVLLTGGTGGLGASLARHLVRVRGVRSLVLVSRTGIDAPGARELRDELAGAGASVTVAACDIADRAALSRVLGAVPAAHPLTAVVHAAGVLDDATIGELDAGRLETVLRPKVRGARLLHELTQELDLSAFVLFSSAAGVFGAAGQGNYAAANAVLDALARQRVARGLPGVSIDWGLWDLPSAMTAGLDHARFARSGLMPLAEEQGHAIFDHVASGGDAQVVAARLDLTVFRDLPDPPRLMAGLVRGPRRAAGTTAARPARTEEGLLELVRATAADVLGYAGTEEVDRAGLFAELGLDSLTAVELRNRLASATSLRLPTSIAFDHPTPERLARHLLTLLTVEPAAATAPAPPPSDLVADLCAAAFEAGDGKRAFDLLRTVARNRPAFRTEPGTPAFTPLGSGAEAPRLVCLTPLVPLAGAYTYARFASGFRGSRTVDVLATPGFLDGEPLAESGEVLARVQTERVLARTGDDPFVLVGYSSGGLLALAMAALLSERGAPLRSVVLLDTYLPSPDRMDEFVAALMRGMTDRRGVVRGLTGTGLSAMAWNCDLFAEWSAVPLPVPVLSVRAEVPLPAGDGSVPVVTRADVRTTAGDHFTLLEEHASRTSALVAEWLAENEHEHGDGDVHGAGDGDTDGDVHLAP</sequence>
<comment type="catalytic activity">
    <reaction evidence="44">
        <text>(2E)-octadecenoyl-[ACP] + NADPH + H(+) = octadecanoyl-[ACP] + NADP(+)</text>
        <dbReference type="Rhea" id="RHEA:41928"/>
        <dbReference type="Rhea" id="RHEA-COMP:9655"/>
        <dbReference type="Rhea" id="RHEA-COMP:9656"/>
        <dbReference type="ChEBI" id="CHEBI:15378"/>
        <dbReference type="ChEBI" id="CHEBI:57783"/>
        <dbReference type="ChEBI" id="CHEBI:58349"/>
        <dbReference type="ChEBI" id="CHEBI:78489"/>
        <dbReference type="ChEBI" id="CHEBI:78495"/>
    </reaction>
    <physiologicalReaction direction="left-to-right" evidence="44">
        <dbReference type="Rhea" id="RHEA:41929"/>
    </physiologicalReaction>
</comment>
<comment type="cofactor">
    <cofactor evidence="1">
        <name>pantetheine 4'-phosphate</name>
        <dbReference type="ChEBI" id="CHEBI:47942"/>
    </cofactor>
</comment>
<dbReference type="InterPro" id="IPR016035">
    <property type="entry name" value="Acyl_Trfase/lysoPLipase"/>
</dbReference>
<dbReference type="InterPro" id="IPR014031">
    <property type="entry name" value="Ketoacyl_synth_C"/>
</dbReference>
<reference evidence="58 59" key="1">
    <citation type="journal article" date="2019" name="Int. J. Syst. Evol. Microbiol.">
        <title>The Global Catalogue of Microorganisms (GCM) 10K type strain sequencing project: providing services to taxonomists for standard genome sequencing and annotation.</title>
        <authorList>
            <consortium name="The Broad Institute Genomics Platform"/>
            <consortium name="The Broad Institute Genome Sequencing Center for Infectious Disease"/>
            <person name="Wu L."/>
            <person name="Ma J."/>
        </authorList>
    </citation>
    <scope>NUCLEOTIDE SEQUENCE [LARGE SCALE GENOMIC DNA]</scope>
    <source>
        <strain evidence="58 59">JCM 11448</strain>
    </source>
</reference>
<evidence type="ECO:0000256" key="5">
    <source>
        <dbReference type="ARBA" id="ARBA00022553"/>
    </source>
</evidence>
<comment type="catalytic activity">
    <reaction evidence="21">
        <text>(3R)-hydroxybutanoyl-[ACP] = (2E)-butenoyl-[ACP] + H2O</text>
        <dbReference type="Rhea" id="RHEA:41808"/>
        <dbReference type="Rhea" id="RHEA-COMP:9626"/>
        <dbReference type="Rhea" id="RHEA-COMP:9627"/>
        <dbReference type="ChEBI" id="CHEBI:15377"/>
        <dbReference type="ChEBI" id="CHEBI:78451"/>
        <dbReference type="ChEBI" id="CHEBI:78453"/>
    </reaction>
    <physiologicalReaction direction="left-to-right" evidence="21">
        <dbReference type="Rhea" id="RHEA:41809"/>
    </physiologicalReaction>
</comment>
<evidence type="ECO:0000256" key="29">
    <source>
        <dbReference type="ARBA" id="ARBA00047578"/>
    </source>
</evidence>
<dbReference type="Pfam" id="PF00109">
    <property type="entry name" value="ketoacyl-synt"/>
    <property type="match status" value="2"/>
</dbReference>
<comment type="catalytic activity">
    <reaction evidence="47">
        <text>3-oxododecanoyl-[ACP] + NADPH + H(+) = (3R)-hydroxydodecanoyl-[ACP] + NADP(+)</text>
        <dbReference type="Rhea" id="RHEA:41872"/>
        <dbReference type="Rhea" id="RHEA-COMP:9641"/>
        <dbReference type="Rhea" id="RHEA-COMP:9642"/>
        <dbReference type="ChEBI" id="CHEBI:15378"/>
        <dbReference type="ChEBI" id="CHEBI:57783"/>
        <dbReference type="ChEBI" id="CHEBI:58349"/>
        <dbReference type="ChEBI" id="CHEBI:78469"/>
        <dbReference type="ChEBI" id="CHEBI:78470"/>
    </reaction>
    <physiologicalReaction direction="left-to-right" evidence="47">
        <dbReference type="Rhea" id="RHEA:41873"/>
    </physiologicalReaction>
</comment>
<dbReference type="Pfam" id="PF16197">
    <property type="entry name" value="KAsynt_C_assoc"/>
    <property type="match status" value="2"/>
</dbReference>
<dbReference type="PROSITE" id="PS01162">
    <property type="entry name" value="QOR_ZETA_CRYSTAL"/>
    <property type="match status" value="1"/>
</dbReference>
<comment type="catalytic activity">
    <reaction evidence="16">
        <text>(3R)-hydroxydecanoyl-[ACP] = (2E)-decenoyl-[ACP] + H2O</text>
        <dbReference type="Rhea" id="RHEA:41860"/>
        <dbReference type="Rhea" id="RHEA-COMP:9638"/>
        <dbReference type="Rhea" id="RHEA-COMP:9639"/>
        <dbReference type="ChEBI" id="CHEBI:15377"/>
        <dbReference type="ChEBI" id="CHEBI:78466"/>
        <dbReference type="ChEBI" id="CHEBI:78467"/>
    </reaction>
    <physiologicalReaction direction="left-to-right" evidence="16">
        <dbReference type="Rhea" id="RHEA:41861"/>
    </physiologicalReaction>
</comment>
<feature type="active site" description="Proton donor; for dehydratase activity" evidence="53">
    <location>
        <position position="2512"/>
    </location>
</feature>
<comment type="catalytic activity">
    <reaction evidence="49">
        <text>3-oxooctanoyl-[ACP] + NADPH + H(+) = (3R)-hydroxyoctanoyl-[ACP] + NADP(+)</text>
        <dbReference type="Rhea" id="RHEA:41840"/>
        <dbReference type="Rhea" id="RHEA-COMP:9633"/>
        <dbReference type="Rhea" id="RHEA-COMP:9634"/>
        <dbReference type="ChEBI" id="CHEBI:15378"/>
        <dbReference type="ChEBI" id="CHEBI:57783"/>
        <dbReference type="ChEBI" id="CHEBI:58349"/>
        <dbReference type="ChEBI" id="CHEBI:78460"/>
        <dbReference type="ChEBI" id="CHEBI:78461"/>
    </reaction>
    <physiologicalReaction direction="left-to-right" evidence="49">
        <dbReference type="Rhea" id="RHEA:41841"/>
    </physiologicalReaction>
</comment>
<dbReference type="Pfam" id="PF02801">
    <property type="entry name" value="Ketoacyl-synt_C"/>
    <property type="match status" value="2"/>
</dbReference>
<evidence type="ECO:0000256" key="1">
    <source>
        <dbReference type="ARBA" id="ARBA00001957"/>
    </source>
</evidence>
<dbReference type="CDD" id="cd08956">
    <property type="entry name" value="KR_3_FAS_SDR_x"/>
    <property type="match status" value="1"/>
</dbReference>
<comment type="catalytic activity">
    <reaction evidence="35">
        <text>(2E)-dodecenoyl-[ACP] + NADPH + H(+) = dodecanoyl-[ACP] + NADP(+)</text>
        <dbReference type="Rhea" id="RHEA:41880"/>
        <dbReference type="Rhea" id="RHEA-COMP:9643"/>
        <dbReference type="Rhea" id="RHEA-COMP:9644"/>
        <dbReference type="ChEBI" id="CHEBI:15378"/>
        <dbReference type="ChEBI" id="CHEBI:57783"/>
        <dbReference type="ChEBI" id="CHEBI:58349"/>
        <dbReference type="ChEBI" id="CHEBI:65264"/>
        <dbReference type="ChEBI" id="CHEBI:78472"/>
    </reaction>
    <physiologicalReaction direction="left-to-right" evidence="35">
        <dbReference type="Rhea" id="RHEA:41881"/>
    </physiologicalReaction>
</comment>
<dbReference type="CDD" id="cd08952">
    <property type="entry name" value="KR_1_SDR_x"/>
    <property type="match status" value="1"/>
</dbReference>
<keyword evidence="10" id="KW-0456">Lyase</keyword>
<comment type="catalytic activity">
    <reaction evidence="26">
        <text>3-oxodecanoyl-[ACP] + NADPH + H(+) = (3R)-hydroxydecanoyl-[ACP] + NADP(+)</text>
        <dbReference type="Rhea" id="RHEA:41856"/>
        <dbReference type="Rhea" id="RHEA-COMP:9637"/>
        <dbReference type="Rhea" id="RHEA-COMP:9638"/>
        <dbReference type="ChEBI" id="CHEBI:15378"/>
        <dbReference type="ChEBI" id="CHEBI:57783"/>
        <dbReference type="ChEBI" id="CHEBI:58349"/>
        <dbReference type="ChEBI" id="CHEBI:78464"/>
        <dbReference type="ChEBI" id="CHEBI:78466"/>
    </reaction>
    <physiologicalReaction direction="left-to-right" evidence="26">
        <dbReference type="Rhea" id="RHEA:41857"/>
    </physiologicalReaction>
</comment>
<evidence type="ECO:0000256" key="40">
    <source>
        <dbReference type="ARBA" id="ARBA00048650"/>
    </source>
</evidence>
<feature type="compositionally biased region" description="Basic and acidic residues" evidence="54">
    <location>
        <begin position="3696"/>
        <end position="3706"/>
    </location>
</feature>
<evidence type="ECO:0000256" key="30">
    <source>
        <dbReference type="ARBA" id="ARBA00047810"/>
    </source>
</evidence>
<evidence type="ECO:0000256" key="31">
    <source>
        <dbReference type="ARBA" id="ARBA00047897"/>
    </source>
</evidence>
<comment type="catalytic activity">
    <reaction evidence="20">
        <text>(3R)-hydroxyhexadecanoyl-[ACP] = (2E)-hexadecenoyl-[ACP] + H2O</text>
        <dbReference type="Rhea" id="RHEA:41908"/>
        <dbReference type="Rhea" id="RHEA-COMP:9650"/>
        <dbReference type="Rhea" id="RHEA-COMP:9651"/>
        <dbReference type="ChEBI" id="CHEBI:15377"/>
        <dbReference type="ChEBI" id="CHEBI:78480"/>
        <dbReference type="ChEBI" id="CHEBI:78481"/>
    </reaction>
    <physiologicalReaction direction="left-to-right" evidence="20">
        <dbReference type="Rhea" id="RHEA:41909"/>
    </physiologicalReaction>
</comment>
<evidence type="ECO:0000256" key="34">
    <source>
        <dbReference type="ARBA" id="ARBA00048051"/>
    </source>
</evidence>
<comment type="catalytic activity">
    <reaction evidence="32">
        <text>3-oxobutanoyl-[ACP] + NADPH + H(+) = (3R)-hydroxybutanoyl-[ACP] + NADP(+)</text>
        <dbReference type="Rhea" id="RHEA:41804"/>
        <dbReference type="Rhea" id="RHEA-COMP:9625"/>
        <dbReference type="Rhea" id="RHEA-COMP:9626"/>
        <dbReference type="ChEBI" id="CHEBI:15378"/>
        <dbReference type="ChEBI" id="CHEBI:57783"/>
        <dbReference type="ChEBI" id="CHEBI:58349"/>
        <dbReference type="ChEBI" id="CHEBI:78450"/>
        <dbReference type="ChEBI" id="CHEBI:78451"/>
    </reaction>
    <physiologicalReaction direction="left-to-right" evidence="32">
        <dbReference type="Rhea" id="RHEA:41805"/>
    </physiologicalReaction>
</comment>
<evidence type="ECO:0000256" key="15">
    <source>
        <dbReference type="ARBA" id="ARBA00023373"/>
    </source>
</evidence>
<comment type="catalytic activity">
    <reaction evidence="19">
        <text>(3R)-hydroxyoctadecanoyl-[ACP] = (2E)-octadecenoyl-[ACP] + H2O</text>
        <dbReference type="Rhea" id="RHEA:41924"/>
        <dbReference type="Rhea" id="RHEA-COMP:9654"/>
        <dbReference type="Rhea" id="RHEA-COMP:9655"/>
        <dbReference type="ChEBI" id="CHEBI:15377"/>
        <dbReference type="ChEBI" id="CHEBI:78488"/>
        <dbReference type="ChEBI" id="CHEBI:78489"/>
    </reaction>
    <physiologicalReaction direction="left-to-right" evidence="19">
        <dbReference type="Rhea" id="RHEA:41925"/>
    </physiologicalReaction>
</comment>
<comment type="catalytic activity">
    <reaction evidence="27">
        <text>tetradecanoyl-[ACP] + malonyl-[ACP] + H(+) = 3-oxohexadecanoyl-[ACP] + holo-[ACP] + CO2</text>
        <dbReference type="Rhea" id="RHEA:41900"/>
        <dbReference type="Rhea" id="RHEA-COMP:9623"/>
        <dbReference type="Rhea" id="RHEA-COMP:9648"/>
        <dbReference type="Rhea" id="RHEA-COMP:9649"/>
        <dbReference type="Rhea" id="RHEA-COMP:9685"/>
        <dbReference type="ChEBI" id="CHEBI:15378"/>
        <dbReference type="ChEBI" id="CHEBI:16526"/>
        <dbReference type="ChEBI" id="CHEBI:64479"/>
        <dbReference type="ChEBI" id="CHEBI:78449"/>
        <dbReference type="ChEBI" id="CHEBI:78477"/>
        <dbReference type="ChEBI" id="CHEBI:78478"/>
    </reaction>
    <physiologicalReaction direction="left-to-right" evidence="27">
        <dbReference type="Rhea" id="RHEA:41901"/>
    </physiologicalReaction>
</comment>
<dbReference type="InterPro" id="IPR020841">
    <property type="entry name" value="PKS_Beta-ketoAc_synthase_dom"/>
</dbReference>
<feature type="active site" description="Proton acceptor; for dehydratase activity" evidence="53">
    <location>
        <position position="2355"/>
    </location>
</feature>
<evidence type="ECO:0000256" key="54">
    <source>
        <dbReference type="SAM" id="MobiDB-lite"/>
    </source>
</evidence>
<dbReference type="SUPFAM" id="SSF55048">
    <property type="entry name" value="Probable ACP-binding domain of malonyl-CoA ACP transacylase"/>
    <property type="match status" value="2"/>
</dbReference>
<dbReference type="SUPFAM" id="SSF50129">
    <property type="entry name" value="GroES-like"/>
    <property type="match status" value="1"/>
</dbReference>
<keyword evidence="6" id="KW-0808">Transferase</keyword>
<evidence type="ECO:0000256" key="33">
    <source>
        <dbReference type="ARBA" id="ARBA00047961"/>
    </source>
</evidence>
<dbReference type="Pfam" id="PF08990">
    <property type="entry name" value="Docking"/>
    <property type="match status" value="1"/>
</dbReference>
<evidence type="ECO:0000256" key="7">
    <source>
        <dbReference type="ARBA" id="ARBA00022799"/>
    </source>
</evidence>
<dbReference type="EMBL" id="BAAAIH010000051">
    <property type="protein sequence ID" value="GAA1292744.1"/>
    <property type="molecule type" value="Genomic_DNA"/>
</dbReference>
<keyword evidence="8" id="KW-0663">Pyridoxal phosphate</keyword>
<dbReference type="SMART" id="SM00826">
    <property type="entry name" value="PKS_DH"/>
    <property type="match status" value="1"/>
</dbReference>
<evidence type="ECO:0000256" key="10">
    <source>
        <dbReference type="ARBA" id="ARBA00023239"/>
    </source>
</evidence>
<comment type="catalytic activity">
    <reaction evidence="31">
        <text>(2E)-hexenoyl-[ACP] + NADPH + H(+) = hexanoyl-[ACP] + NADP(+)</text>
        <dbReference type="Rhea" id="RHEA:41832"/>
        <dbReference type="Rhea" id="RHEA-COMP:9631"/>
        <dbReference type="Rhea" id="RHEA-COMP:9632"/>
        <dbReference type="ChEBI" id="CHEBI:15378"/>
        <dbReference type="ChEBI" id="CHEBI:57783"/>
        <dbReference type="ChEBI" id="CHEBI:58349"/>
        <dbReference type="ChEBI" id="CHEBI:78458"/>
        <dbReference type="ChEBI" id="CHEBI:78459"/>
    </reaction>
    <physiologicalReaction direction="left-to-right" evidence="31">
        <dbReference type="Rhea" id="RHEA:41833"/>
    </physiologicalReaction>
</comment>
<evidence type="ECO:0000256" key="18">
    <source>
        <dbReference type="ARBA" id="ARBA00023398"/>
    </source>
</evidence>
<dbReference type="SMART" id="SM00829">
    <property type="entry name" value="PKS_ER"/>
    <property type="match status" value="1"/>
</dbReference>
<dbReference type="InterPro" id="IPR014030">
    <property type="entry name" value="Ketoacyl_synth_N"/>
</dbReference>
<dbReference type="InterPro" id="IPR001227">
    <property type="entry name" value="Ac_transferase_dom_sf"/>
</dbReference>
<dbReference type="PANTHER" id="PTHR43775">
    <property type="entry name" value="FATTY ACID SYNTHASE"/>
    <property type="match status" value="1"/>
</dbReference>
<dbReference type="Pfam" id="PF00550">
    <property type="entry name" value="PP-binding"/>
    <property type="match status" value="2"/>
</dbReference>
<dbReference type="InterPro" id="IPR011032">
    <property type="entry name" value="GroES-like_sf"/>
</dbReference>
<dbReference type="InterPro" id="IPR029058">
    <property type="entry name" value="AB_hydrolase_fold"/>
</dbReference>
<evidence type="ECO:0000256" key="35">
    <source>
        <dbReference type="ARBA" id="ARBA00048281"/>
    </source>
</evidence>
<comment type="catalytic activity">
    <reaction evidence="29">
        <text>dodecanoyl-[ACP] + malonyl-[ACP] + H(+) = 3-oxotetradecanoyl-[ACP] + holo-[ACP] + CO2</text>
        <dbReference type="Rhea" id="RHEA:41884"/>
        <dbReference type="Rhea" id="RHEA-COMP:9623"/>
        <dbReference type="Rhea" id="RHEA-COMP:9644"/>
        <dbReference type="Rhea" id="RHEA-COMP:9645"/>
        <dbReference type="Rhea" id="RHEA-COMP:9685"/>
        <dbReference type="ChEBI" id="CHEBI:15378"/>
        <dbReference type="ChEBI" id="CHEBI:16526"/>
        <dbReference type="ChEBI" id="CHEBI:64479"/>
        <dbReference type="ChEBI" id="CHEBI:65264"/>
        <dbReference type="ChEBI" id="CHEBI:78449"/>
        <dbReference type="ChEBI" id="CHEBI:78473"/>
    </reaction>
    <physiologicalReaction direction="left-to-right" evidence="29">
        <dbReference type="Rhea" id="RHEA:41885"/>
    </physiologicalReaction>
</comment>
<evidence type="ECO:0000256" key="53">
    <source>
        <dbReference type="PROSITE-ProRule" id="PRU01363"/>
    </source>
</evidence>
<dbReference type="InterPro" id="IPR032821">
    <property type="entry name" value="PKS_assoc"/>
</dbReference>
<dbReference type="InterPro" id="IPR049900">
    <property type="entry name" value="PKS_mFAS_DH"/>
</dbReference>
<comment type="catalytic activity">
    <reaction evidence="24">
        <text>hexanoyl-[ACP] + malonyl-[ACP] + H(+) = 3-oxooctanoyl-[ACP] + holo-[ACP] + CO2</text>
        <dbReference type="Rhea" id="RHEA:41836"/>
        <dbReference type="Rhea" id="RHEA-COMP:9623"/>
        <dbReference type="Rhea" id="RHEA-COMP:9632"/>
        <dbReference type="Rhea" id="RHEA-COMP:9633"/>
        <dbReference type="Rhea" id="RHEA-COMP:9685"/>
        <dbReference type="ChEBI" id="CHEBI:15378"/>
        <dbReference type="ChEBI" id="CHEBI:16526"/>
        <dbReference type="ChEBI" id="CHEBI:64479"/>
        <dbReference type="ChEBI" id="CHEBI:78449"/>
        <dbReference type="ChEBI" id="CHEBI:78459"/>
        <dbReference type="ChEBI" id="CHEBI:78460"/>
    </reaction>
    <physiologicalReaction direction="left-to-right" evidence="24">
        <dbReference type="Rhea" id="RHEA:41837"/>
    </physiologicalReaction>
</comment>
<evidence type="ECO:0000256" key="38">
    <source>
        <dbReference type="ARBA" id="ARBA00048506"/>
    </source>
</evidence>
<dbReference type="Gene3D" id="3.10.129.110">
    <property type="entry name" value="Polyketide synthase dehydratase"/>
    <property type="match status" value="1"/>
</dbReference>
<dbReference type="InterPro" id="IPR002364">
    <property type="entry name" value="Quin_OxRdtase/zeta-crystal_CS"/>
</dbReference>
<dbReference type="CDD" id="cd05195">
    <property type="entry name" value="enoyl_red"/>
    <property type="match status" value="1"/>
</dbReference>
<evidence type="ECO:0000256" key="23">
    <source>
        <dbReference type="ARBA" id="ARBA00047300"/>
    </source>
</evidence>
<dbReference type="Pfam" id="PF00975">
    <property type="entry name" value="Thioesterase"/>
    <property type="match status" value="1"/>
</dbReference>
<feature type="domain" description="PKS/mFAS DH" evidence="57">
    <location>
        <begin position="2323"/>
        <end position="2586"/>
    </location>
</feature>
<comment type="caution">
    <text evidence="58">The sequence shown here is derived from an EMBL/GenBank/DDBJ whole genome shotgun (WGS) entry which is preliminary data.</text>
</comment>
<comment type="catalytic activity">
    <reaction evidence="46">
        <text>(2E)-tetradecenoyl-[ACP] + NADPH + H(+) = tetradecanoyl-[ACP] + NADP(+)</text>
        <dbReference type="Rhea" id="RHEA:41896"/>
        <dbReference type="Rhea" id="RHEA-COMP:9647"/>
        <dbReference type="Rhea" id="RHEA-COMP:9648"/>
        <dbReference type="ChEBI" id="CHEBI:15378"/>
        <dbReference type="ChEBI" id="CHEBI:57783"/>
        <dbReference type="ChEBI" id="CHEBI:58349"/>
        <dbReference type="ChEBI" id="CHEBI:78475"/>
        <dbReference type="ChEBI" id="CHEBI:78477"/>
    </reaction>
    <physiologicalReaction direction="left-to-right" evidence="46">
        <dbReference type="Rhea" id="RHEA:41897"/>
    </physiologicalReaction>
</comment>
<evidence type="ECO:0000256" key="14">
    <source>
        <dbReference type="ARBA" id="ARBA00023351"/>
    </source>
</evidence>
<dbReference type="SMART" id="SM00824">
    <property type="entry name" value="PKS_TE"/>
    <property type="match status" value="1"/>
</dbReference>
<evidence type="ECO:0000256" key="4">
    <source>
        <dbReference type="ARBA" id="ARBA00022450"/>
    </source>
</evidence>
<dbReference type="Gene3D" id="3.40.50.1820">
    <property type="entry name" value="alpha/beta hydrolase"/>
    <property type="match status" value="1"/>
</dbReference>
<dbReference type="Gene3D" id="1.10.1200.10">
    <property type="entry name" value="ACP-like"/>
    <property type="match status" value="2"/>
</dbReference>
<comment type="catalytic activity">
    <reaction evidence="51">
        <text>(2E)-decenoyl-[ACP] + NADPH + H(+) = decanoyl-[ACP] + NADP(+)</text>
        <dbReference type="Rhea" id="RHEA:41864"/>
        <dbReference type="Rhea" id="RHEA-COMP:9639"/>
        <dbReference type="Rhea" id="RHEA-COMP:9640"/>
        <dbReference type="ChEBI" id="CHEBI:15378"/>
        <dbReference type="ChEBI" id="CHEBI:57783"/>
        <dbReference type="ChEBI" id="CHEBI:58349"/>
        <dbReference type="ChEBI" id="CHEBI:78467"/>
        <dbReference type="ChEBI" id="CHEBI:78468"/>
    </reaction>
    <physiologicalReaction direction="left-to-right" evidence="51">
        <dbReference type="Rhea" id="RHEA:41865"/>
    </physiologicalReaction>
</comment>
<dbReference type="InterPro" id="IPR057326">
    <property type="entry name" value="KR_dom"/>
</dbReference>
<evidence type="ECO:0000256" key="46">
    <source>
        <dbReference type="ARBA" id="ARBA00049171"/>
    </source>
</evidence>
<evidence type="ECO:0000256" key="2">
    <source>
        <dbReference type="ARBA" id="ARBA00004792"/>
    </source>
</evidence>
<dbReference type="PANTHER" id="PTHR43775:SF51">
    <property type="entry name" value="INACTIVE PHENOLPHTHIOCEROL SYNTHESIS POLYKETIDE SYNTHASE TYPE I PKS1-RELATED"/>
    <property type="match status" value="1"/>
</dbReference>
<dbReference type="InterPro" id="IPR049552">
    <property type="entry name" value="PKS_DH_N"/>
</dbReference>
<dbReference type="InterPro" id="IPR016036">
    <property type="entry name" value="Malonyl_transacylase_ACP-bd"/>
</dbReference>
<dbReference type="InterPro" id="IPR020843">
    <property type="entry name" value="ER"/>
</dbReference>
<dbReference type="InterPro" id="IPR020802">
    <property type="entry name" value="TesA-like"/>
</dbReference>
<feature type="domain" description="Carrier" evidence="55">
    <location>
        <begin position="1360"/>
        <end position="1438"/>
    </location>
</feature>
<comment type="function">
    <text evidence="22">Fatty acid synthetase is a multifunctional enzyme that catalyzes the de novo biosynthesis of long-chain saturated fatty acids starting from acetyl-CoA and malonyl-CoA in the presence of NADPH. This multifunctional protein contains 7 catalytic activities and a site for the binding of the prosthetic group 4'-phosphopantetheine of the acyl carrier protein ([ACP]) domain.</text>
</comment>
<evidence type="ECO:0000256" key="49">
    <source>
        <dbReference type="ARBA" id="ARBA00049422"/>
    </source>
</evidence>
<dbReference type="Pfam" id="PF08240">
    <property type="entry name" value="ADH_N"/>
    <property type="match status" value="1"/>
</dbReference>
<feature type="domain" description="Carrier" evidence="55">
    <location>
        <begin position="3340"/>
        <end position="3415"/>
    </location>
</feature>
<evidence type="ECO:0000256" key="47">
    <source>
        <dbReference type="ARBA" id="ARBA00049263"/>
    </source>
</evidence>
<evidence type="ECO:0000256" key="32">
    <source>
        <dbReference type="ARBA" id="ARBA00047953"/>
    </source>
</evidence>
<comment type="catalytic activity">
    <reaction evidence="36">
        <text>tetradecanoyl-[ACP] + H2O = tetradecanoate + holo-[ACP] + H(+)</text>
        <dbReference type="Rhea" id="RHEA:30123"/>
        <dbReference type="Rhea" id="RHEA-COMP:9648"/>
        <dbReference type="Rhea" id="RHEA-COMP:9685"/>
        <dbReference type="ChEBI" id="CHEBI:15377"/>
        <dbReference type="ChEBI" id="CHEBI:15378"/>
        <dbReference type="ChEBI" id="CHEBI:30807"/>
        <dbReference type="ChEBI" id="CHEBI:64479"/>
        <dbReference type="ChEBI" id="CHEBI:78477"/>
        <dbReference type="EC" id="3.1.2.14"/>
    </reaction>
    <physiologicalReaction direction="left-to-right" evidence="36">
        <dbReference type="Rhea" id="RHEA:30124"/>
    </physiologicalReaction>
</comment>
<evidence type="ECO:0000256" key="37">
    <source>
        <dbReference type="ARBA" id="ARBA00048420"/>
    </source>
</evidence>
<comment type="catalytic activity">
    <reaction evidence="14">
        <text>(3R)-hydroxydodecanoyl-[ACP] = (2E)-dodecenoyl-[ACP] + H2O</text>
        <dbReference type="Rhea" id="RHEA:41876"/>
        <dbReference type="Rhea" id="RHEA-COMP:9642"/>
        <dbReference type="Rhea" id="RHEA-COMP:9643"/>
        <dbReference type="ChEBI" id="CHEBI:15377"/>
        <dbReference type="ChEBI" id="CHEBI:78470"/>
        <dbReference type="ChEBI" id="CHEBI:78472"/>
    </reaction>
    <physiologicalReaction direction="left-to-right" evidence="14">
        <dbReference type="Rhea" id="RHEA:41877"/>
    </physiologicalReaction>
</comment>
<dbReference type="Gene3D" id="3.40.366.10">
    <property type="entry name" value="Malonyl-Coenzyme A Acyl Carrier Protein, domain 2"/>
    <property type="match status" value="2"/>
</dbReference>
<comment type="catalytic activity">
    <reaction evidence="43">
        <text>3-oxotetradecanoyl-[ACP] + NADPH + H(+) = (3R)-hydroxytetradecanoyl-[ACP] + NADP(+)</text>
        <dbReference type="Rhea" id="RHEA:41888"/>
        <dbReference type="Rhea" id="RHEA-COMP:9645"/>
        <dbReference type="Rhea" id="RHEA-COMP:9646"/>
        <dbReference type="ChEBI" id="CHEBI:15378"/>
        <dbReference type="ChEBI" id="CHEBI:57783"/>
        <dbReference type="ChEBI" id="CHEBI:58349"/>
        <dbReference type="ChEBI" id="CHEBI:78473"/>
        <dbReference type="ChEBI" id="CHEBI:78474"/>
    </reaction>
    <physiologicalReaction direction="left-to-right" evidence="43">
        <dbReference type="Rhea" id="RHEA:41889"/>
    </physiologicalReaction>
</comment>
<dbReference type="Pfam" id="PF08659">
    <property type="entry name" value="KR"/>
    <property type="match status" value="2"/>
</dbReference>
<dbReference type="InterPro" id="IPR020807">
    <property type="entry name" value="PKS_DH"/>
</dbReference>
<protein>
    <submittedName>
        <fullName evidence="58">Uncharacterized protein</fullName>
    </submittedName>
</protein>
<evidence type="ECO:0000256" key="48">
    <source>
        <dbReference type="ARBA" id="ARBA00049414"/>
    </source>
</evidence>
<dbReference type="InterPro" id="IPR018201">
    <property type="entry name" value="Ketoacyl_synth_AS"/>
</dbReference>
<comment type="catalytic activity">
    <reaction evidence="37">
        <text>(2E)-octenoyl-[ACP] + NADPH + H(+) = octanoyl-[ACP] + NADP(+)</text>
        <dbReference type="Rhea" id="RHEA:41848"/>
        <dbReference type="Rhea" id="RHEA-COMP:9635"/>
        <dbReference type="Rhea" id="RHEA-COMP:9636"/>
        <dbReference type="ChEBI" id="CHEBI:15378"/>
        <dbReference type="ChEBI" id="CHEBI:57783"/>
        <dbReference type="ChEBI" id="CHEBI:58349"/>
        <dbReference type="ChEBI" id="CHEBI:78462"/>
        <dbReference type="ChEBI" id="CHEBI:78463"/>
    </reaction>
    <physiologicalReaction direction="left-to-right" evidence="37">
        <dbReference type="Rhea" id="RHEA:41849"/>
    </physiologicalReaction>
</comment>
<evidence type="ECO:0000256" key="12">
    <source>
        <dbReference type="ARBA" id="ARBA00023315"/>
    </source>
</evidence>
<comment type="catalytic activity">
    <reaction evidence="41">
        <text>holo-[ACP] + acetyl-CoA = acetyl-[ACP] + CoA</text>
        <dbReference type="Rhea" id="RHEA:41788"/>
        <dbReference type="Rhea" id="RHEA-COMP:9621"/>
        <dbReference type="Rhea" id="RHEA-COMP:9685"/>
        <dbReference type="ChEBI" id="CHEBI:57287"/>
        <dbReference type="ChEBI" id="CHEBI:57288"/>
        <dbReference type="ChEBI" id="CHEBI:64479"/>
        <dbReference type="ChEBI" id="CHEBI:78446"/>
        <dbReference type="EC" id="2.3.1.38"/>
    </reaction>
    <physiologicalReaction direction="left-to-right" evidence="41">
        <dbReference type="Rhea" id="RHEA:41789"/>
    </physiologicalReaction>
</comment>
<evidence type="ECO:0000256" key="41">
    <source>
        <dbReference type="ARBA" id="ARBA00048691"/>
    </source>
</evidence>
<evidence type="ECO:0000256" key="11">
    <source>
        <dbReference type="ARBA" id="ARBA00023268"/>
    </source>
</evidence>
<dbReference type="Gene3D" id="3.30.70.3290">
    <property type="match status" value="2"/>
</dbReference>
<evidence type="ECO:0000256" key="6">
    <source>
        <dbReference type="ARBA" id="ARBA00022679"/>
    </source>
</evidence>
<dbReference type="PROSITE" id="PS50075">
    <property type="entry name" value="CARRIER"/>
    <property type="match status" value="2"/>
</dbReference>
<evidence type="ECO:0000256" key="25">
    <source>
        <dbReference type="ARBA" id="ARBA00047400"/>
    </source>
</evidence>
<dbReference type="InterPro" id="IPR050091">
    <property type="entry name" value="PKS_NRPS_Biosynth_Enz"/>
</dbReference>
<evidence type="ECO:0000256" key="13">
    <source>
        <dbReference type="ARBA" id="ARBA00023332"/>
    </source>
</evidence>
<comment type="catalytic activity">
    <reaction evidence="30">
        <text>(2E)-hexadecenoyl-[ACP] + NADPH + H(+) = hexadecanoyl-[ACP] + NADP(+)</text>
        <dbReference type="Rhea" id="RHEA:41912"/>
        <dbReference type="Rhea" id="RHEA-COMP:9651"/>
        <dbReference type="Rhea" id="RHEA-COMP:9652"/>
        <dbReference type="ChEBI" id="CHEBI:15378"/>
        <dbReference type="ChEBI" id="CHEBI:57783"/>
        <dbReference type="ChEBI" id="CHEBI:58349"/>
        <dbReference type="ChEBI" id="CHEBI:78481"/>
        <dbReference type="ChEBI" id="CHEBI:78483"/>
    </reaction>
    <physiologicalReaction direction="left-to-right" evidence="30">
        <dbReference type="Rhea" id="RHEA:41913"/>
    </physiologicalReaction>
</comment>
<evidence type="ECO:0000256" key="27">
    <source>
        <dbReference type="ARBA" id="ARBA00047451"/>
    </source>
</evidence>
<comment type="catalytic activity">
    <reaction evidence="42">
        <text>hexadecanoyl-[ACP] + H2O = hexadecanoate + holo-[ACP] + H(+)</text>
        <dbReference type="Rhea" id="RHEA:41932"/>
        <dbReference type="Rhea" id="RHEA-COMP:9652"/>
        <dbReference type="Rhea" id="RHEA-COMP:9685"/>
        <dbReference type="ChEBI" id="CHEBI:7896"/>
        <dbReference type="ChEBI" id="CHEBI:15377"/>
        <dbReference type="ChEBI" id="CHEBI:15378"/>
        <dbReference type="ChEBI" id="CHEBI:64479"/>
        <dbReference type="ChEBI" id="CHEBI:78483"/>
        <dbReference type="EC" id="3.1.2.14"/>
    </reaction>
    <physiologicalReaction direction="left-to-right" evidence="42">
        <dbReference type="Rhea" id="RHEA:41933"/>
    </physiologicalReaction>
</comment>
<evidence type="ECO:0000256" key="22">
    <source>
        <dbReference type="ARBA" id="ARBA00023442"/>
    </source>
</evidence>
<dbReference type="InterPro" id="IPR020806">
    <property type="entry name" value="PKS_PP-bd"/>
</dbReference>
<dbReference type="InterPro" id="IPR009081">
    <property type="entry name" value="PP-bd_ACP"/>
</dbReference>
<dbReference type="InterPro" id="IPR036736">
    <property type="entry name" value="ACP-like_sf"/>
</dbReference>
<comment type="catalytic activity">
    <reaction evidence="34">
        <text>hexadecanoyl-[ACP] + malonyl-[ACP] + H(+) = 3-oxooctadecanoyl-[ACP] + holo-[ACP] + CO2</text>
        <dbReference type="Rhea" id="RHEA:41916"/>
        <dbReference type="Rhea" id="RHEA-COMP:9623"/>
        <dbReference type="Rhea" id="RHEA-COMP:9652"/>
        <dbReference type="Rhea" id="RHEA-COMP:9653"/>
        <dbReference type="Rhea" id="RHEA-COMP:9685"/>
        <dbReference type="ChEBI" id="CHEBI:15378"/>
        <dbReference type="ChEBI" id="CHEBI:16526"/>
        <dbReference type="ChEBI" id="CHEBI:64479"/>
        <dbReference type="ChEBI" id="CHEBI:78449"/>
        <dbReference type="ChEBI" id="CHEBI:78483"/>
        <dbReference type="ChEBI" id="CHEBI:78487"/>
    </reaction>
    <physiologicalReaction direction="left-to-right" evidence="34">
        <dbReference type="Rhea" id="RHEA:41917"/>
    </physiologicalReaction>
</comment>
<evidence type="ECO:0000256" key="24">
    <source>
        <dbReference type="ARBA" id="ARBA00047394"/>
    </source>
</evidence>
<dbReference type="InterPro" id="IPR016039">
    <property type="entry name" value="Thiolase-like"/>
</dbReference>
<dbReference type="InterPro" id="IPR013154">
    <property type="entry name" value="ADH-like_N"/>
</dbReference>
<evidence type="ECO:0000256" key="44">
    <source>
        <dbReference type="ARBA" id="ARBA00049019"/>
    </source>
</evidence>
<evidence type="ECO:0000256" key="19">
    <source>
        <dbReference type="ARBA" id="ARBA00023399"/>
    </source>
</evidence>
<dbReference type="SMART" id="SM00827">
    <property type="entry name" value="PKS_AT"/>
    <property type="match status" value="2"/>
</dbReference>
<dbReference type="InterPro" id="IPR015083">
    <property type="entry name" value="NorB/c/GfsB-D-like_docking"/>
</dbReference>
<dbReference type="SUPFAM" id="SSF53474">
    <property type="entry name" value="alpha/beta-Hydrolases"/>
    <property type="match status" value="1"/>
</dbReference>
<comment type="catalytic activity">
    <reaction evidence="40">
        <text>a 2,3-saturated acyl-[ACP] + NADP(+) = a (2E)-enoyl-[ACP] + NADPH + H(+)</text>
        <dbReference type="Rhea" id="RHEA:22564"/>
        <dbReference type="Rhea" id="RHEA-COMP:9925"/>
        <dbReference type="Rhea" id="RHEA-COMP:9926"/>
        <dbReference type="ChEBI" id="CHEBI:15378"/>
        <dbReference type="ChEBI" id="CHEBI:57783"/>
        <dbReference type="ChEBI" id="CHEBI:58349"/>
        <dbReference type="ChEBI" id="CHEBI:78784"/>
        <dbReference type="ChEBI" id="CHEBI:78785"/>
        <dbReference type="EC" id="1.3.1.39"/>
    </reaction>
    <physiologicalReaction direction="right-to-left" evidence="40">
        <dbReference type="Rhea" id="RHEA:22566"/>
    </physiologicalReaction>
</comment>
<dbReference type="Gene3D" id="3.40.50.720">
    <property type="entry name" value="NAD(P)-binding Rossmann-like Domain"/>
    <property type="match status" value="2"/>
</dbReference>
<dbReference type="SMART" id="SM00825">
    <property type="entry name" value="PKS_KS"/>
    <property type="match status" value="2"/>
</dbReference>
<comment type="catalytic activity">
    <reaction evidence="48">
        <text>3-oxohexadecanoyl-[ACP] + NADPH + H(+) = (3R)-hydroxyhexadecanoyl-[ACP] + NADP(+)</text>
        <dbReference type="Rhea" id="RHEA:41904"/>
        <dbReference type="Rhea" id="RHEA-COMP:9649"/>
        <dbReference type="Rhea" id="RHEA-COMP:9650"/>
        <dbReference type="ChEBI" id="CHEBI:15378"/>
        <dbReference type="ChEBI" id="CHEBI:57783"/>
        <dbReference type="ChEBI" id="CHEBI:58349"/>
        <dbReference type="ChEBI" id="CHEBI:78478"/>
        <dbReference type="ChEBI" id="CHEBI:78480"/>
    </reaction>
    <physiologicalReaction direction="left-to-right" evidence="48">
        <dbReference type="Rhea" id="RHEA:41905"/>
    </physiologicalReaction>
</comment>
<evidence type="ECO:0000256" key="26">
    <source>
        <dbReference type="ARBA" id="ARBA00047440"/>
    </source>
</evidence>
<dbReference type="InterPro" id="IPR001031">
    <property type="entry name" value="Thioesterase"/>
</dbReference>
<dbReference type="SMART" id="SM00823">
    <property type="entry name" value="PKS_PP"/>
    <property type="match status" value="2"/>
</dbReference>
<evidence type="ECO:0000256" key="50">
    <source>
        <dbReference type="ARBA" id="ARBA00049449"/>
    </source>
</evidence>
<feature type="domain" description="Ketosynthase family 3 (KS3)" evidence="56">
    <location>
        <begin position="1458"/>
        <end position="1875"/>
    </location>
</feature>
<comment type="catalytic activity">
    <reaction evidence="50">
        <text>butanoyl-[ACP] + malonyl-[ACP] + H(+) = 3-oxohexanoyl-[ACP] + holo-[ACP] + CO2</text>
        <dbReference type="Rhea" id="RHEA:41820"/>
        <dbReference type="Rhea" id="RHEA-COMP:9623"/>
        <dbReference type="Rhea" id="RHEA-COMP:9628"/>
        <dbReference type="Rhea" id="RHEA-COMP:9629"/>
        <dbReference type="Rhea" id="RHEA-COMP:9685"/>
        <dbReference type="ChEBI" id="CHEBI:15378"/>
        <dbReference type="ChEBI" id="CHEBI:16526"/>
        <dbReference type="ChEBI" id="CHEBI:64479"/>
        <dbReference type="ChEBI" id="CHEBI:78449"/>
        <dbReference type="ChEBI" id="CHEBI:78454"/>
        <dbReference type="ChEBI" id="CHEBI:78456"/>
    </reaction>
    <physiologicalReaction direction="left-to-right" evidence="50">
        <dbReference type="Rhea" id="RHEA:41821"/>
    </physiologicalReaction>
</comment>
<keyword evidence="9" id="KW-0045">Antibiotic biosynthesis</keyword>
<evidence type="ECO:0000256" key="51">
    <source>
        <dbReference type="ARBA" id="ARBA00049521"/>
    </source>
</evidence>
<dbReference type="PROSITE" id="PS00606">
    <property type="entry name" value="KS3_1"/>
    <property type="match status" value="2"/>
</dbReference>
<comment type="catalytic activity">
    <reaction evidence="25">
        <text>a (3R)-hydroxyacyl-[ACP] + NADP(+) = a 3-oxoacyl-[ACP] + NADPH + H(+)</text>
        <dbReference type="Rhea" id="RHEA:17397"/>
        <dbReference type="Rhea" id="RHEA-COMP:9916"/>
        <dbReference type="Rhea" id="RHEA-COMP:9945"/>
        <dbReference type="ChEBI" id="CHEBI:15378"/>
        <dbReference type="ChEBI" id="CHEBI:57783"/>
        <dbReference type="ChEBI" id="CHEBI:58349"/>
        <dbReference type="ChEBI" id="CHEBI:78776"/>
        <dbReference type="ChEBI" id="CHEBI:78827"/>
        <dbReference type="EC" id="1.1.1.100"/>
    </reaction>
    <physiologicalReaction direction="right-to-left" evidence="25">
        <dbReference type="Rhea" id="RHEA:17399"/>
    </physiologicalReaction>
</comment>
<feature type="region of interest" description="N-terminal hotdog fold" evidence="53">
    <location>
        <begin position="2323"/>
        <end position="2442"/>
    </location>
</feature>
<organism evidence="58 59">
    <name type="scientific">Streptomyces javensis</name>
    <dbReference type="NCBI Taxonomy" id="114698"/>
    <lineage>
        <taxon>Bacteria</taxon>
        <taxon>Bacillati</taxon>
        <taxon>Actinomycetota</taxon>
        <taxon>Actinomycetes</taxon>
        <taxon>Kitasatosporales</taxon>
        <taxon>Streptomycetaceae</taxon>
        <taxon>Streptomyces</taxon>
        <taxon>Streptomyces violaceusniger group</taxon>
    </lineage>
</organism>
<gene>
    <name evidence="58" type="ORF">GCM10009579_67770</name>
</gene>
<evidence type="ECO:0000256" key="3">
    <source>
        <dbReference type="ARBA" id="ARBA00005189"/>
    </source>
</evidence>
<dbReference type="SMART" id="SM01294">
    <property type="entry name" value="PKS_PP_betabranch"/>
    <property type="match status" value="2"/>
</dbReference>
<dbReference type="PROSITE" id="PS00012">
    <property type="entry name" value="PHOSPHOPANTETHEINE"/>
    <property type="match status" value="1"/>
</dbReference>
<keyword evidence="7" id="KW-0702">S-nitrosylation</keyword>
<feature type="region of interest" description="Disordered" evidence="54">
    <location>
        <begin position="3696"/>
        <end position="3718"/>
    </location>
</feature>
<comment type="pathway">
    <text evidence="3">Lipid metabolism.</text>
</comment>
<evidence type="ECO:0000256" key="9">
    <source>
        <dbReference type="ARBA" id="ARBA00023194"/>
    </source>
</evidence>
<evidence type="ECO:0000256" key="52">
    <source>
        <dbReference type="ARBA" id="ARBA00049533"/>
    </source>
</evidence>
<evidence type="ECO:0000256" key="16">
    <source>
        <dbReference type="ARBA" id="ARBA00023388"/>
    </source>
</evidence>
<comment type="pathway">
    <text evidence="2">Antibiotic biosynthesis.</text>
</comment>
<comment type="catalytic activity">
    <reaction evidence="15">
        <text>(3R)-hydroxyhexanoyl-[ACP] = (2E)-hexenoyl-[ACP] + H2O</text>
        <dbReference type="Rhea" id="RHEA:41828"/>
        <dbReference type="Rhea" id="RHEA-COMP:9630"/>
        <dbReference type="Rhea" id="RHEA-COMP:9631"/>
        <dbReference type="ChEBI" id="CHEBI:15377"/>
        <dbReference type="ChEBI" id="CHEBI:78457"/>
        <dbReference type="ChEBI" id="CHEBI:78458"/>
    </reaction>
    <physiologicalReaction direction="left-to-right" evidence="15">
        <dbReference type="Rhea" id="RHEA:41829"/>
    </physiologicalReaction>
</comment>
<dbReference type="InterPro" id="IPR014043">
    <property type="entry name" value="Acyl_transferase_dom"/>
</dbReference>
<evidence type="ECO:0000256" key="17">
    <source>
        <dbReference type="ARBA" id="ARBA00023394"/>
    </source>
</evidence>
<dbReference type="Pfam" id="PF13602">
    <property type="entry name" value="ADH_zinc_N_2"/>
    <property type="match status" value="1"/>
</dbReference>
<evidence type="ECO:0000313" key="58">
    <source>
        <dbReference type="EMBL" id="GAA1292744.1"/>
    </source>
</evidence>
<comment type="catalytic activity">
    <reaction evidence="23">
        <text>3-oxooctadecanoyl-[ACP] + NADPH + H(+) = (3R)-hydroxyoctadecanoyl-[ACP] + NADP(+)</text>
        <dbReference type="Rhea" id="RHEA:41920"/>
        <dbReference type="Rhea" id="RHEA-COMP:9653"/>
        <dbReference type="Rhea" id="RHEA-COMP:9654"/>
        <dbReference type="ChEBI" id="CHEBI:15378"/>
        <dbReference type="ChEBI" id="CHEBI:57783"/>
        <dbReference type="ChEBI" id="CHEBI:58349"/>
        <dbReference type="ChEBI" id="CHEBI:78487"/>
        <dbReference type="ChEBI" id="CHEBI:78488"/>
    </reaction>
    <physiologicalReaction direction="left-to-right" evidence="23">
        <dbReference type="Rhea" id="RHEA:41921"/>
    </physiologicalReaction>
</comment>
<evidence type="ECO:0000259" key="55">
    <source>
        <dbReference type="PROSITE" id="PS50075"/>
    </source>
</evidence>
<dbReference type="Gene3D" id="3.40.47.10">
    <property type="match status" value="2"/>
</dbReference>
<keyword evidence="12" id="KW-0012">Acyltransferase</keyword>
<dbReference type="InterPro" id="IPR042104">
    <property type="entry name" value="PKS_dehydratase_sf"/>
</dbReference>
<dbReference type="PROSITE" id="PS52019">
    <property type="entry name" value="PKS_MFAS_DH"/>
    <property type="match status" value="1"/>
</dbReference>
<dbReference type="SMART" id="SM00822">
    <property type="entry name" value="PKS_KR"/>
    <property type="match status" value="2"/>
</dbReference>
<evidence type="ECO:0000256" key="39">
    <source>
        <dbReference type="ARBA" id="ARBA00048571"/>
    </source>
</evidence>
<evidence type="ECO:0000259" key="57">
    <source>
        <dbReference type="PROSITE" id="PS52019"/>
    </source>
</evidence>
<evidence type="ECO:0000256" key="36">
    <source>
        <dbReference type="ARBA" id="ARBA00048289"/>
    </source>
</evidence>
<dbReference type="InterPro" id="IPR036291">
    <property type="entry name" value="NAD(P)-bd_dom_sf"/>
</dbReference>
<name>A0ABN1XBH9_9ACTN</name>
<dbReference type="SUPFAM" id="SSF52151">
    <property type="entry name" value="FabD/lysophospholipase-like"/>
    <property type="match status" value="2"/>
</dbReference>
<evidence type="ECO:0000256" key="8">
    <source>
        <dbReference type="ARBA" id="ARBA00022898"/>
    </source>
</evidence>
<comment type="catalytic activity">
    <reaction evidence="52">
        <text>octanoyl-[ACP] + malonyl-[ACP] + H(+) = 3-oxodecanoyl-[ACP] + holo-[ACP] + CO2</text>
        <dbReference type="Rhea" id="RHEA:41852"/>
        <dbReference type="Rhea" id="RHEA-COMP:9623"/>
        <dbReference type="Rhea" id="RHEA-COMP:9636"/>
        <dbReference type="Rhea" id="RHEA-COMP:9637"/>
        <dbReference type="Rhea" id="RHEA-COMP:9685"/>
        <dbReference type="ChEBI" id="CHEBI:15378"/>
        <dbReference type="ChEBI" id="CHEBI:16526"/>
        <dbReference type="ChEBI" id="CHEBI:64479"/>
        <dbReference type="ChEBI" id="CHEBI:78449"/>
        <dbReference type="ChEBI" id="CHEBI:78463"/>
        <dbReference type="ChEBI" id="CHEBI:78464"/>
    </reaction>
    <physiologicalReaction direction="left-to-right" evidence="52">
        <dbReference type="Rhea" id="RHEA:41853"/>
    </physiologicalReaction>
</comment>
<proteinExistence type="predicted"/>
<keyword evidence="5" id="KW-0597">Phosphoprotein</keyword>
<comment type="catalytic activity">
    <reaction evidence="33">
        <text>acetyl-[ACP] + malonyl-[ACP] + H(+) = 3-oxobutanoyl-[ACP] + holo-[ACP] + CO2</text>
        <dbReference type="Rhea" id="RHEA:41800"/>
        <dbReference type="Rhea" id="RHEA-COMP:9621"/>
        <dbReference type="Rhea" id="RHEA-COMP:9623"/>
        <dbReference type="Rhea" id="RHEA-COMP:9625"/>
        <dbReference type="Rhea" id="RHEA-COMP:9685"/>
        <dbReference type="ChEBI" id="CHEBI:15378"/>
        <dbReference type="ChEBI" id="CHEBI:16526"/>
        <dbReference type="ChEBI" id="CHEBI:64479"/>
        <dbReference type="ChEBI" id="CHEBI:78446"/>
        <dbReference type="ChEBI" id="CHEBI:78449"/>
        <dbReference type="ChEBI" id="CHEBI:78450"/>
    </reaction>
    <physiologicalReaction direction="left-to-right" evidence="33">
        <dbReference type="Rhea" id="RHEA:41801"/>
    </physiologicalReaction>
</comment>
<dbReference type="SUPFAM" id="SSF53901">
    <property type="entry name" value="Thiolase-like"/>
    <property type="match status" value="2"/>
</dbReference>
<dbReference type="Pfam" id="PF00698">
    <property type="entry name" value="Acyl_transf_1"/>
    <property type="match status" value="2"/>
</dbReference>
<dbReference type="Proteomes" id="UP001500282">
    <property type="component" value="Unassembled WGS sequence"/>
</dbReference>
<evidence type="ECO:0000259" key="56">
    <source>
        <dbReference type="PROSITE" id="PS52004"/>
    </source>
</evidence>
<keyword evidence="4" id="KW-0596">Phosphopantetheine</keyword>
<dbReference type="Gene3D" id="3.40.50.11460">
    <property type="match status" value="1"/>
</dbReference>
<feature type="region of interest" description="C-terminal hotdog fold" evidence="53">
    <location>
        <begin position="2453"/>
        <end position="2586"/>
    </location>
</feature>
<dbReference type="PROSITE" id="PS52004">
    <property type="entry name" value="KS3_2"/>
    <property type="match status" value="2"/>
</dbReference>
<dbReference type="Gene3D" id="3.90.180.10">
    <property type="entry name" value="Medium-chain alcohol dehydrogenases, catalytic domain"/>
    <property type="match status" value="1"/>
</dbReference>
<dbReference type="CDD" id="cd00833">
    <property type="entry name" value="PKS"/>
    <property type="match status" value="2"/>
</dbReference>
<evidence type="ECO:0000313" key="59">
    <source>
        <dbReference type="Proteomes" id="UP001500282"/>
    </source>
</evidence>
<comment type="catalytic activity">
    <reaction evidence="45">
        <text>decanoyl-[ACP] + malonyl-[ACP] + H(+) = 3-oxododecanoyl-[ACP] + holo-[ACP] + CO2</text>
        <dbReference type="Rhea" id="RHEA:41868"/>
        <dbReference type="Rhea" id="RHEA-COMP:9623"/>
        <dbReference type="Rhea" id="RHEA-COMP:9640"/>
        <dbReference type="Rhea" id="RHEA-COMP:9641"/>
        <dbReference type="Rhea" id="RHEA-COMP:9685"/>
        <dbReference type="ChEBI" id="CHEBI:15378"/>
        <dbReference type="ChEBI" id="CHEBI:16526"/>
        <dbReference type="ChEBI" id="CHEBI:64479"/>
        <dbReference type="ChEBI" id="CHEBI:78449"/>
        <dbReference type="ChEBI" id="CHEBI:78468"/>
        <dbReference type="ChEBI" id="CHEBI:78469"/>
    </reaction>
    <physiologicalReaction direction="left-to-right" evidence="45">
        <dbReference type="Rhea" id="RHEA:41869"/>
    </physiologicalReaction>
</comment>
<comment type="catalytic activity">
    <reaction evidence="39">
        <text>3-oxohexanoyl-[ACP] + NADPH + H(+) = (3R)-hydroxyhexanoyl-[ACP] + NADP(+)</text>
        <dbReference type="Rhea" id="RHEA:41824"/>
        <dbReference type="Rhea" id="RHEA-COMP:9629"/>
        <dbReference type="Rhea" id="RHEA-COMP:9630"/>
        <dbReference type="ChEBI" id="CHEBI:15378"/>
        <dbReference type="ChEBI" id="CHEBI:57783"/>
        <dbReference type="ChEBI" id="CHEBI:58349"/>
        <dbReference type="ChEBI" id="CHEBI:78456"/>
        <dbReference type="ChEBI" id="CHEBI:78457"/>
    </reaction>
    <physiologicalReaction direction="left-to-right" evidence="39">
        <dbReference type="Rhea" id="RHEA:41825"/>
    </physiologicalReaction>
</comment>
<keyword evidence="59" id="KW-1185">Reference proteome</keyword>
<evidence type="ECO:0000256" key="28">
    <source>
        <dbReference type="ARBA" id="ARBA00047500"/>
    </source>
</evidence>
<accession>A0ABN1XBH9</accession>
<comment type="catalytic activity">
    <reaction evidence="28">
        <text>(2E)-butenoyl-[ACP] + NADPH + H(+) = butanoyl-[ACP] + NADP(+)</text>
        <dbReference type="Rhea" id="RHEA:41812"/>
        <dbReference type="Rhea" id="RHEA-COMP:9627"/>
        <dbReference type="Rhea" id="RHEA-COMP:9628"/>
        <dbReference type="ChEBI" id="CHEBI:15378"/>
        <dbReference type="ChEBI" id="CHEBI:57783"/>
        <dbReference type="ChEBI" id="CHEBI:58349"/>
        <dbReference type="ChEBI" id="CHEBI:78453"/>
        <dbReference type="ChEBI" id="CHEBI:78454"/>
    </reaction>
    <physiologicalReaction direction="left-to-right" evidence="28">
        <dbReference type="Rhea" id="RHEA:41813"/>
    </physiologicalReaction>
</comment>
<keyword evidence="11" id="KW-0511">Multifunctional enzyme</keyword>
<evidence type="ECO:0000256" key="43">
    <source>
        <dbReference type="ARBA" id="ARBA00048935"/>
    </source>
</evidence>
<comment type="catalytic activity">
    <reaction evidence="38">
        <text>a fatty acyl-[ACP] + malonyl-[ACP] + H(+) = a 3-oxoacyl-[ACP] + holo-[ACP] + CO2</text>
        <dbReference type="Rhea" id="RHEA:22836"/>
        <dbReference type="Rhea" id="RHEA-COMP:9623"/>
        <dbReference type="Rhea" id="RHEA-COMP:9685"/>
        <dbReference type="Rhea" id="RHEA-COMP:9916"/>
        <dbReference type="Rhea" id="RHEA-COMP:14125"/>
        <dbReference type="ChEBI" id="CHEBI:15378"/>
        <dbReference type="ChEBI" id="CHEBI:16526"/>
        <dbReference type="ChEBI" id="CHEBI:64479"/>
        <dbReference type="ChEBI" id="CHEBI:78449"/>
        <dbReference type="ChEBI" id="CHEBI:78776"/>
        <dbReference type="ChEBI" id="CHEBI:138651"/>
        <dbReference type="EC" id="2.3.1.41"/>
    </reaction>
    <physiologicalReaction direction="left-to-right" evidence="38">
        <dbReference type="Rhea" id="RHEA:22837"/>
    </physiologicalReaction>
</comment>
<dbReference type="InterPro" id="IPR006162">
    <property type="entry name" value="Ppantetheine_attach_site"/>
</dbReference>
<evidence type="ECO:0000256" key="45">
    <source>
        <dbReference type="ARBA" id="ARBA00049109"/>
    </source>
</evidence>
<comment type="catalytic activity">
    <reaction evidence="13">
        <text>(3R)-hydroxyoctanoyl-[ACP] = (2E)-octenoyl-[ACP] + H2O</text>
        <dbReference type="Rhea" id="RHEA:41844"/>
        <dbReference type="Rhea" id="RHEA-COMP:9634"/>
        <dbReference type="Rhea" id="RHEA-COMP:9635"/>
        <dbReference type="ChEBI" id="CHEBI:15377"/>
        <dbReference type="ChEBI" id="CHEBI:78461"/>
        <dbReference type="ChEBI" id="CHEBI:78462"/>
    </reaction>
    <physiologicalReaction direction="left-to-right" evidence="13">
        <dbReference type="Rhea" id="RHEA:41845"/>
    </physiologicalReaction>
</comment>